<evidence type="ECO:0000313" key="2">
    <source>
        <dbReference type="EMBL" id="TCL56497.1"/>
    </source>
</evidence>
<name>A0A4R1QSN7_HYDET</name>
<evidence type="ECO:0000313" key="3">
    <source>
        <dbReference type="Proteomes" id="UP000295008"/>
    </source>
</evidence>
<gene>
    <name evidence="2" type="ORF">EDC14_104921</name>
</gene>
<feature type="chain" id="PRO_5038961260" evidence="1">
    <location>
        <begin position="23"/>
        <end position="219"/>
    </location>
</feature>
<reference evidence="2 3" key="1">
    <citation type="submission" date="2019-03" db="EMBL/GenBank/DDBJ databases">
        <title>Genomic Encyclopedia of Type Strains, Phase IV (KMG-IV): sequencing the most valuable type-strain genomes for metagenomic binning, comparative biology and taxonomic classification.</title>
        <authorList>
            <person name="Goeker M."/>
        </authorList>
    </citation>
    <scope>NUCLEOTIDE SEQUENCE [LARGE SCALE GENOMIC DNA]</scope>
    <source>
        <strain evidence="2 3">LX-B</strain>
    </source>
</reference>
<evidence type="ECO:0000256" key="1">
    <source>
        <dbReference type="SAM" id="SignalP"/>
    </source>
</evidence>
<comment type="caution">
    <text evidence="2">The sequence shown here is derived from an EMBL/GenBank/DDBJ whole genome shotgun (WGS) entry which is preliminary data.</text>
</comment>
<keyword evidence="3" id="KW-1185">Reference proteome</keyword>
<dbReference type="AlphaFoldDB" id="A0A4R1QSN7"/>
<dbReference type="EMBL" id="SLUN01000049">
    <property type="protein sequence ID" value="TCL56497.1"/>
    <property type="molecule type" value="Genomic_DNA"/>
</dbReference>
<dbReference type="Proteomes" id="UP000295008">
    <property type="component" value="Unassembled WGS sequence"/>
</dbReference>
<feature type="signal peptide" evidence="1">
    <location>
        <begin position="1"/>
        <end position="22"/>
    </location>
</feature>
<accession>A0A4R1QSN7</accession>
<proteinExistence type="predicted"/>
<dbReference type="RefSeq" id="WP_132017344.1">
    <property type="nucleotide sequence ID" value="NZ_SLUN01000049.1"/>
</dbReference>
<organism evidence="2 3">
    <name type="scientific">Hydrogenispora ethanolica</name>
    <dbReference type="NCBI Taxonomy" id="1082276"/>
    <lineage>
        <taxon>Bacteria</taxon>
        <taxon>Bacillati</taxon>
        <taxon>Bacillota</taxon>
        <taxon>Hydrogenispora</taxon>
    </lineage>
</organism>
<sequence>MRHFRYLLFLLLFLVTPVTTTTAPAPESSQQPLSNELSLADKQAMQRKILNEILNKYEGNQTFLKLHEYMIIKFQQLAKQRSPRQPELIIREAFERTQVVYEKTKPFVRNSFRDFNPDAVERSVEKYLWLKGLCFLILGINQEHEIGLSYFYLPENQGMKKELLRDIIHYSFPEVPDVPANRIWFQNMVQVMDRLGYKIFNINKYSPAKNLAAAPNRVS</sequence>
<protein>
    <submittedName>
        <fullName evidence="2">Uncharacterized protein</fullName>
    </submittedName>
</protein>
<keyword evidence="1" id="KW-0732">Signal</keyword>